<proteinExistence type="predicted"/>
<keyword evidence="2" id="KW-0812">Transmembrane</keyword>
<feature type="compositionally biased region" description="Pro residues" evidence="1">
    <location>
        <begin position="50"/>
        <end position="83"/>
    </location>
</feature>
<feature type="compositionally biased region" description="Pro residues" evidence="1">
    <location>
        <begin position="18"/>
        <end position="35"/>
    </location>
</feature>
<keyword evidence="2" id="KW-0472">Membrane</keyword>
<evidence type="ECO:0000313" key="4">
    <source>
        <dbReference type="Proteomes" id="UP000323380"/>
    </source>
</evidence>
<feature type="compositionally biased region" description="Gly residues" evidence="1">
    <location>
        <begin position="36"/>
        <end position="49"/>
    </location>
</feature>
<name>A0A5D0NXG9_9ACTN</name>
<feature type="region of interest" description="Disordered" evidence="1">
    <location>
        <begin position="1"/>
        <end position="83"/>
    </location>
</feature>
<protein>
    <submittedName>
        <fullName evidence="3">Uncharacterized protein</fullName>
    </submittedName>
</protein>
<dbReference type="Proteomes" id="UP000323380">
    <property type="component" value="Unassembled WGS sequence"/>
</dbReference>
<dbReference type="AlphaFoldDB" id="A0A5D0NXG9"/>
<evidence type="ECO:0000256" key="1">
    <source>
        <dbReference type="SAM" id="MobiDB-lite"/>
    </source>
</evidence>
<keyword evidence="2" id="KW-1133">Transmembrane helix</keyword>
<reference evidence="3 4" key="1">
    <citation type="submission" date="2019-08" db="EMBL/GenBank/DDBJ databases">
        <title>Actinomadura sp. nov. CYP1-5 isolated from mountain soil.</title>
        <authorList>
            <person name="Songsumanus A."/>
            <person name="Kuncharoen N."/>
            <person name="Kudo T."/>
            <person name="Yuki M."/>
            <person name="Igarashi Y."/>
            <person name="Tanasupawat S."/>
        </authorList>
    </citation>
    <scope>NUCLEOTIDE SEQUENCE [LARGE SCALE GENOMIC DNA]</scope>
    <source>
        <strain evidence="3 4">JCM 14158</strain>
    </source>
</reference>
<dbReference type="EMBL" id="VSFG01000001">
    <property type="protein sequence ID" value="TYB48681.1"/>
    <property type="molecule type" value="Genomic_DNA"/>
</dbReference>
<comment type="caution">
    <text evidence="3">The sequence shown here is derived from an EMBL/GenBank/DDBJ whole genome shotgun (WGS) entry which is preliminary data.</text>
</comment>
<sequence>MSNPPPPPGWDPPGGASWPPPPPPAGPGGPGPGGPGTPGGPGAPGGVGPGGPPPPPGGYGGPGTPPPFFPPPPGGPLGPGMPPPKRGGGGAVIAAILGGAVVVLVLIGVVVYVLTAGSGKSPEEKLTAAAVSMDSARAVTLKGTMGGTGTLNGEVNVTKGGRAAGDVTWNGDSVTLLSADGKLFVKADSAYWKKELSSNDDPFFLTSGQQWGRLSPDELNLDFKAQLSPAALAGKLRAARTSSVKPIKTTWQGKKALKFSTFSSTLYITDEDDAELLRYEATTPRVRVDVTPKSSSDASSVLSNMRTSIGELKDSFNGSAQPRVAEWKRGGCNGDSGCTVEAKIRPPYDVETPVTIDVRFRLTAGTLTGRDLGNCTTRITMTSSTPQWASCRVTSSSWTSWAKATGGTFYKHASYKVIGATSEEVSSMQSGLDSE</sequence>
<dbReference type="STRING" id="1220554.GCA_001552135_02449"/>
<feature type="transmembrane region" description="Helical" evidence="2">
    <location>
        <begin position="91"/>
        <end position="115"/>
    </location>
</feature>
<evidence type="ECO:0000313" key="3">
    <source>
        <dbReference type="EMBL" id="TYB48681.1"/>
    </source>
</evidence>
<feature type="compositionally biased region" description="Pro residues" evidence="1">
    <location>
        <begin position="1"/>
        <end position="11"/>
    </location>
</feature>
<evidence type="ECO:0000256" key="2">
    <source>
        <dbReference type="SAM" id="Phobius"/>
    </source>
</evidence>
<organism evidence="3 4">
    <name type="scientific">Actinomadura chibensis</name>
    <dbReference type="NCBI Taxonomy" id="392828"/>
    <lineage>
        <taxon>Bacteria</taxon>
        <taxon>Bacillati</taxon>
        <taxon>Actinomycetota</taxon>
        <taxon>Actinomycetes</taxon>
        <taxon>Streptosporangiales</taxon>
        <taxon>Thermomonosporaceae</taxon>
        <taxon>Actinomadura</taxon>
    </lineage>
</organism>
<keyword evidence="4" id="KW-1185">Reference proteome</keyword>
<accession>A0A5D0NXG9</accession>
<gene>
    <name evidence="3" type="ORF">FXF69_05760</name>
</gene>